<keyword evidence="1 2" id="KW-0238">DNA-binding</keyword>
<dbReference type="SUPFAM" id="SSF46689">
    <property type="entry name" value="Homeodomain-like"/>
    <property type="match status" value="1"/>
</dbReference>
<dbReference type="PANTHER" id="PTHR43479">
    <property type="entry name" value="ACREF/ENVCD OPERON REPRESSOR-RELATED"/>
    <property type="match status" value="1"/>
</dbReference>
<accession>A0A371PJT4</accession>
<evidence type="ECO:0000256" key="2">
    <source>
        <dbReference type="PROSITE-ProRule" id="PRU00335"/>
    </source>
</evidence>
<gene>
    <name evidence="4" type="ORF">DX130_05120</name>
</gene>
<evidence type="ECO:0000256" key="1">
    <source>
        <dbReference type="ARBA" id="ARBA00023125"/>
    </source>
</evidence>
<feature type="domain" description="HTH tetR-type" evidence="3">
    <location>
        <begin position="9"/>
        <end position="69"/>
    </location>
</feature>
<protein>
    <submittedName>
        <fullName evidence="4">TetR/AcrR family transcriptional regulator</fullName>
    </submittedName>
</protein>
<dbReference type="AlphaFoldDB" id="A0A371PJT4"/>
<dbReference type="InterPro" id="IPR023772">
    <property type="entry name" value="DNA-bd_HTH_TetR-type_CS"/>
</dbReference>
<dbReference type="RefSeq" id="WP_116043360.1">
    <property type="nucleotide sequence ID" value="NZ_QUBQ01000001.1"/>
</dbReference>
<dbReference type="InterPro" id="IPR049149">
    <property type="entry name" value="TetR/AcrR_C"/>
</dbReference>
<reference evidence="4 5" key="1">
    <citation type="submission" date="2018-08" db="EMBL/GenBank/DDBJ databases">
        <title>Paenibacillus sp. M4BSY-1, whole genome shotgun sequence.</title>
        <authorList>
            <person name="Tuo L."/>
        </authorList>
    </citation>
    <scope>NUCLEOTIDE SEQUENCE [LARGE SCALE GENOMIC DNA]</scope>
    <source>
        <strain evidence="4 5">M4BSY-1</strain>
    </source>
</reference>
<dbReference type="PROSITE" id="PS50977">
    <property type="entry name" value="HTH_TETR_2"/>
    <property type="match status" value="1"/>
</dbReference>
<evidence type="ECO:0000259" key="3">
    <source>
        <dbReference type="PROSITE" id="PS50977"/>
    </source>
</evidence>
<sequence>MSRTKKNFANRRREIAAIAEQLFLEKGYEDTSITDILEAAGLSKGGFYHYFGTKEEIILECIQHIAEELSALAEEILSGEQLDAIDKCFTFMSIRDDILQGKQEIIGIMKVVSMHEVYQNKLIELLVDTFSGPYAHLIEQGNREGLFQSAFPMETARLIMRLIIPGALKEPSSNRDMVQNEEKALNHLIIRTLGITQLDRLRHGGVHV</sequence>
<dbReference type="InterPro" id="IPR009057">
    <property type="entry name" value="Homeodomain-like_sf"/>
</dbReference>
<feature type="DNA-binding region" description="H-T-H motif" evidence="2">
    <location>
        <begin position="32"/>
        <end position="51"/>
    </location>
</feature>
<evidence type="ECO:0000313" key="5">
    <source>
        <dbReference type="Proteomes" id="UP000261905"/>
    </source>
</evidence>
<dbReference type="InterPro" id="IPR001647">
    <property type="entry name" value="HTH_TetR"/>
</dbReference>
<comment type="caution">
    <text evidence="4">The sequence shown here is derived from an EMBL/GenBank/DDBJ whole genome shotgun (WGS) entry which is preliminary data.</text>
</comment>
<dbReference type="Pfam" id="PF00440">
    <property type="entry name" value="TetR_N"/>
    <property type="match status" value="1"/>
</dbReference>
<organism evidence="4 5">
    <name type="scientific">Paenibacillus paeoniae</name>
    <dbReference type="NCBI Taxonomy" id="2292705"/>
    <lineage>
        <taxon>Bacteria</taxon>
        <taxon>Bacillati</taxon>
        <taxon>Bacillota</taxon>
        <taxon>Bacilli</taxon>
        <taxon>Bacillales</taxon>
        <taxon>Paenibacillaceae</taxon>
        <taxon>Paenibacillus</taxon>
    </lineage>
</organism>
<dbReference type="OrthoDB" id="9814200at2"/>
<dbReference type="Pfam" id="PF21303">
    <property type="entry name" value="TetR_C_39"/>
    <property type="match status" value="1"/>
</dbReference>
<dbReference type="InterPro" id="IPR050624">
    <property type="entry name" value="HTH-type_Tx_Regulator"/>
</dbReference>
<dbReference type="Gene3D" id="1.10.357.10">
    <property type="entry name" value="Tetracycline Repressor, domain 2"/>
    <property type="match status" value="1"/>
</dbReference>
<dbReference type="Proteomes" id="UP000261905">
    <property type="component" value="Unassembled WGS sequence"/>
</dbReference>
<dbReference type="PRINTS" id="PR00455">
    <property type="entry name" value="HTHTETR"/>
</dbReference>
<evidence type="ECO:0000313" key="4">
    <source>
        <dbReference type="EMBL" id="REK76424.1"/>
    </source>
</evidence>
<name>A0A371PJT4_9BACL</name>
<dbReference type="PANTHER" id="PTHR43479:SF11">
    <property type="entry name" value="ACREF_ENVCD OPERON REPRESSOR-RELATED"/>
    <property type="match status" value="1"/>
</dbReference>
<dbReference type="PROSITE" id="PS01081">
    <property type="entry name" value="HTH_TETR_1"/>
    <property type="match status" value="1"/>
</dbReference>
<dbReference type="GO" id="GO:0003677">
    <property type="term" value="F:DNA binding"/>
    <property type="evidence" value="ECO:0007669"/>
    <property type="project" value="UniProtKB-UniRule"/>
</dbReference>
<keyword evidence="5" id="KW-1185">Reference proteome</keyword>
<dbReference type="EMBL" id="QUBQ01000001">
    <property type="protein sequence ID" value="REK76424.1"/>
    <property type="molecule type" value="Genomic_DNA"/>
</dbReference>
<proteinExistence type="predicted"/>